<keyword evidence="3" id="KW-1185">Reference proteome</keyword>
<proteinExistence type="predicted"/>
<dbReference type="NCBIfam" id="NF041907">
    <property type="entry name" value="CLCA_X"/>
    <property type="match status" value="1"/>
</dbReference>
<feature type="domain" description="Large polyvalent protein-associated" evidence="1">
    <location>
        <begin position="184"/>
        <end position="255"/>
    </location>
</feature>
<name>A0ABT2YSM5_9GAMM</name>
<evidence type="ECO:0000259" key="1">
    <source>
        <dbReference type="Pfam" id="PF18796"/>
    </source>
</evidence>
<sequence length="260" mass="29359">MTYWYRLSNIMHDYTQQTVSFVTIRRQFDFRGIEMGRWVTEEERDRAAIQFNLALHDLMAILQGPEILVSLRGTLGLQFGKGGQKGVAAHYTPATRQLALAKNAGAGSLAHEWFHAFDHYMGDKMFHFAPSTSFASSNWLKEPDSSNIKPHPLNNLLSECFKAILLSPDGNDTSDLFKASLVADKTHNIFYYAKPEEICARAFEAFVEDANPASRFLVKGSKYSEEAKAGLYPQGQQRVFIGEAFREYFYSLGYALSRVG</sequence>
<gene>
    <name evidence="2" type="ORF">OFY17_08310</name>
</gene>
<evidence type="ECO:0000313" key="3">
    <source>
        <dbReference type="Proteomes" id="UP001209713"/>
    </source>
</evidence>
<organism evidence="2 3">
    <name type="scientific">Marinomonas sargassi</name>
    <dbReference type="NCBI Taxonomy" id="2984494"/>
    <lineage>
        <taxon>Bacteria</taxon>
        <taxon>Pseudomonadati</taxon>
        <taxon>Pseudomonadota</taxon>
        <taxon>Gammaproteobacteria</taxon>
        <taxon>Oceanospirillales</taxon>
        <taxon>Oceanospirillaceae</taxon>
        <taxon>Marinomonas</taxon>
    </lineage>
</organism>
<evidence type="ECO:0000313" key="2">
    <source>
        <dbReference type="EMBL" id="MCV2402880.1"/>
    </source>
</evidence>
<comment type="caution">
    <text evidence="2">The sequence shown here is derived from an EMBL/GenBank/DDBJ whole genome shotgun (WGS) entry which is preliminary data.</text>
</comment>
<reference evidence="2 3" key="1">
    <citation type="submission" date="2022-10" db="EMBL/GenBank/DDBJ databases">
        <title>Marinomonas transparenta sp. nov. and Marinomonas sargassi sp. nov., isolated from marine alga (Sargassum natans (L.) Gaillon).</title>
        <authorList>
            <person name="Wang Y."/>
        </authorList>
    </citation>
    <scope>NUCLEOTIDE SEQUENCE [LARGE SCALE GENOMIC DNA]</scope>
    <source>
        <strain evidence="2 3">C2222</strain>
    </source>
</reference>
<dbReference type="Proteomes" id="UP001209713">
    <property type="component" value="Unassembled WGS sequence"/>
</dbReference>
<protein>
    <recommendedName>
        <fullName evidence="1">Large polyvalent protein-associated domain-containing protein</fullName>
    </recommendedName>
</protein>
<accession>A0ABT2YSM5</accession>
<dbReference type="RefSeq" id="WP_263530260.1">
    <property type="nucleotide sequence ID" value="NZ_JAOVZB010000003.1"/>
</dbReference>
<dbReference type="EMBL" id="JAOVZB010000003">
    <property type="protein sequence ID" value="MCV2402880.1"/>
    <property type="molecule type" value="Genomic_DNA"/>
</dbReference>
<dbReference type="Pfam" id="PF18796">
    <property type="entry name" value="LPD1"/>
    <property type="match status" value="1"/>
</dbReference>
<dbReference type="InterPro" id="IPR041047">
    <property type="entry name" value="LPD1"/>
</dbReference>